<sequence>MSQGWKITVIVVAVAGIVSTPLLWLLNSPDIGQLVGASVQGAVAVGTLVWALFQQPTTGPAPVSGPVDVAVATGKATATDGGDARTGVRRPAGAGSGSAAAERTGDATADGAGSSASTGIDYS</sequence>
<keyword evidence="2" id="KW-0472">Membrane</keyword>
<organism evidence="3 4">
    <name type="scientific">Streptomyces chartreusis</name>
    <dbReference type="NCBI Taxonomy" id="1969"/>
    <lineage>
        <taxon>Bacteria</taxon>
        <taxon>Bacillati</taxon>
        <taxon>Actinomycetota</taxon>
        <taxon>Actinomycetes</taxon>
        <taxon>Kitasatosporales</taxon>
        <taxon>Streptomycetaceae</taxon>
        <taxon>Streptomyces</taxon>
    </lineage>
</organism>
<dbReference type="EMBL" id="CP056041">
    <property type="protein sequence ID" value="QKZ17613.1"/>
    <property type="molecule type" value="Genomic_DNA"/>
</dbReference>
<accession>A0A7H8T284</accession>
<feature type="region of interest" description="Disordered" evidence="1">
    <location>
        <begin position="76"/>
        <end position="123"/>
    </location>
</feature>
<keyword evidence="4" id="KW-1185">Reference proteome</keyword>
<name>A0A7H8T284_STRCX</name>
<gene>
    <name evidence="3" type="ORF">HUT05_09810</name>
</gene>
<evidence type="ECO:0000256" key="1">
    <source>
        <dbReference type="SAM" id="MobiDB-lite"/>
    </source>
</evidence>
<dbReference type="AlphaFoldDB" id="A0A7H8T284"/>
<dbReference type="RefSeq" id="WP_176574857.1">
    <property type="nucleotide sequence ID" value="NZ_CBDRGH010000014.1"/>
</dbReference>
<proteinExistence type="predicted"/>
<feature type="transmembrane region" description="Helical" evidence="2">
    <location>
        <begin position="7"/>
        <end position="25"/>
    </location>
</feature>
<reference evidence="3 4" key="1">
    <citation type="submission" date="2020-06" db="EMBL/GenBank/DDBJ databases">
        <title>Genome mining for natural products.</title>
        <authorList>
            <person name="Zhang B."/>
            <person name="Shi J."/>
            <person name="Ge H."/>
        </authorList>
    </citation>
    <scope>NUCLEOTIDE SEQUENCE [LARGE SCALE GENOMIC DNA]</scope>
    <source>
        <strain evidence="3 4">NA02069</strain>
    </source>
</reference>
<keyword evidence="2" id="KW-0812">Transmembrane</keyword>
<feature type="compositionally biased region" description="Low complexity" evidence="1">
    <location>
        <begin position="97"/>
        <end position="123"/>
    </location>
</feature>
<keyword evidence="2" id="KW-1133">Transmembrane helix</keyword>
<feature type="transmembrane region" description="Helical" evidence="2">
    <location>
        <begin position="31"/>
        <end position="53"/>
    </location>
</feature>
<protein>
    <submittedName>
        <fullName evidence="3">Uncharacterized protein</fullName>
    </submittedName>
</protein>
<evidence type="ECO:0000256" key="2">
    <source>
        <dbReference type="SAM" id="Phobius"/>
    </source>
</evidence>
<evidence type="ECO:0000313" key="3">
    <source>
        <dbReference type="EMBL" id="QKZ17613.1"/>
    </source>
</evidence>
<evidence type="ECO:0000313" key="4">
    <source>
        <dbReference type="Proteomes" id="UP000509418"/>
    </source>
</evidence>
<dbReference type="Proteomes" id="UP000509418">
    <property type="component" value="Chromosome"/>
</dbReference>